<dbReference type="EMBL" id="JANBPG010000020">
    <property type="protein sequence ID" value="KAJ1901664.1"/>
    <property type="molecule type" value="Genomic_DNA"/>
</dbReference>
<evidence type="ECO:0000313" key="2">
    <source>
        <dbReference type="Proteomes" id="UP001150581"/>
    </source>
</evidence>
<name>A0ACC1IVX3_9FUNG</name>
<reference evidence="1" key="1">
    <citation type="submission" date="2022-07" db="EMBL/GenBank/DDBJ databases">
        <title>Phylogenomic reconstructions and comparative analyses of Kickxellomycotina fungi.</title>
        <authorList>
            <person name="Reynolds N.K."/>
            <person name="Stajich J.E."/>
            <person name="Barry K."/>
            <person name="Grigoriev I.V."/>
            <person name="Crous P."/>
            <person name="Smith M.E."/>
        </authorList>
    </citation>
    <scope>NUCLEOTIDE SEQUENCE</scope>
    <source>
        <strain evidence="1">Benny 63K</strain>
    </source>
</reference>
<evidence type="ECO:0000313" key="1">
    <source>
        <dbReference type="EMBL" id="KAJ1901664.1"/>
    </source>
</evidence>
<gene>
    <name evidence="1" type="ORF">LPJ66_000632</name>
</gene>
<dbReference type="Proteomes" id="UP001150581">
    <property type="component" value="Unassembled WGS sequence"/>
</dbReference>
<comment type="caution">
    <text evidence="1">The sequence shown here is derived from an EMBL/GenBank/DDBJ whole genome shotgun (WGS) entry which is preliminary data.</text>
</comment>
<keyword evidence="2" id="KW-1185">Reference proteome</keyword>
<protein>
    <submittedName>
        <fullName evidence="1">Uncharacterized protein</fullName>
    </submittedName>
</protein>
<sequence>MTQQLVVDQDGTLSIALQLPGARNSNNNDGNSGSQKTSSHKVASKASTVVDSLSKDSQVINITDIKPVDSSSLAASSQMFNKEEISKTRLHAIVVGLVLLFFISALDTTILATVYIDISNEFGDMSNGIWIITSYLLANTAVQPLYGKFSDILGRFESVAVATGIFCIGSVLCAVSTSMGMLVASRAIQGIGGGGLMAMVSIIMSDVTTERDRGKYTGFLAASWGAASAVGPVLGGAIVENTKWSIIFWINLPVCVPTLIVLYFALAIPRPQGTAMEKLRRMDFLGALAFQGFIIPFIIALSWGGQGHKWASGRVLGTIGGSVFMLIVFVIIEWKVAIDPIIPLRLFAIRNVTASTLGHFCVGACIYAPLMFIPAWELSVKQATEISAGLHLLPMMGSMVLAAGVAGAVATRYGKYRQTIWACGVFIALGNSLLLLLDQNTSNAQRVGFLILTGLGLGFGVQTMMVAAQCSVDGLDMAATTTLVLFMRTFGGIMALSILSSIFNKNLRTEVALLSKQFPKYAGTIMETINDQSIIGKSKDLPVGVKLGLVDMFQKSLHEVFLGLTPFSGLLVLSTLLFAHVELQNRRKRTIK</sequence>
<organism evidence="1 2">
    <name type="scientific">Kickxella alabastrina</name>
    <dbReference type="NCBI Taxonomy" id="61397"/>
    <lineage>
        <taxon>Eukaryota</taxon>
        <taxon>Fungi</taxon>
        <taxon>Fungi incertae sedis</taxon>
        <taxon>Zoopagomycota</taxon>
        <taxon>Kickxellomycotina</taxon>
        <taxon>Kickxellomycetes</taxon>
        <taxon>Kickxellales</taxon>
        <taxon>Kickxellaceae</taxon>
        <taxon>Kickxella</taxon>
    </lineage>
</organism>
<accession>A0ACC1IVX3</accession>
<proteinExistence type="predicted"/>